<dbReference type="EMBL" id="AP014862">
    <property type="protein sequence ID" value="BAU74642.1"/>
    <property type="molecule type" value="Genomic_DNA"/>
</dbReference>
<proteinExistence type="predicted"/>
<evidence type="ECO:0000313" key="2">
    <source>
        <dbReference type="EMBL" id="BAU74642.1"/>
    </source>
</evidence>
<dbReference type="RefSeq" id="WP_003452194.1">
    <property type="nucleotide sequence ID" value="NZ_AJMR01000162.1"/>
</dbReference>
<accession>A0AAD1C0Q6</accession>
<dbReference type="SMART" id="SM01040">
    <property type="entry name" value="Bro-N"/>
    <property type="match status" value="1"/>
</dbReference>
<dbReference type="PANTHER" id="PTHR36180:SF2">
    <property type="entry name" value="BRO FAMILY PROTEIN"/>
    <property type="match status" value="1"/>
</dbReference>
<dbReference type="PANTHER" id="PTHR36180">
    <property type="entry name" value="DNA-BINDING PROTEIN-RELATED-RELATED"/>
    <property type="match status" value="1"/>
</dbReference>
<reference evidence="3" key="1">
    <citation type="submission" date="2015-05" db="EMBL/GenBank/DDBJ databases">
        <title>Draft genome sequencing of a biphenyl-degrading bacterium, Pseudomonas balearica KF707 (=NBRC110670).</title>
        <authorList>
            <person name="Kimura N."/>
            <person name="Hirose J."/>
            <person name="Watanabe T."/>
            <person name="Suenaga H."/>
            <person name="Fujihara H."/>
            <person name="Noguchi M."/>
            <person name="Hashimoto M."/>
            <person name="Shimodaira J."/>
            <person name="Tsuchikane K."/>
            <person name="Hosoyama A."/>
            <person name="Yamazoe A."/>
            <person name="Fujita N."/>
            <person name="Furukawa K."/>
        </authorList>
    </citation>
    <scope>NUCLEOTIDE SEQUENCE [LARGE SCALE GENOMIC DNA]</scope>
    <source>
        <strain evidence="3">DSM 10086 / NBRC 110670 / KF707</strain>
    </source>
</reference>
<dbReference type="AlphaFoldDB" id="A0AAD1C0Q6"/>
<feature type="domain" description="Bro-N" evidence="1">
    <location>
        <begin position="1"/>
        <end position="108"/>
    </location>
</feature>
<keyword evidence="3" id="KW-1185">Reference proteome</keyword>
<evidence type="ECO:0000313" key="3">
    <source>
        <dbReference type="Proteomes" id="UP000218554"/>
    </source>
</evidence>
<dbReference type="KEGG" id="pfuw:KF707C_29540"/>
<dbReference type="Pfam" id="PF02498">
    <property type="entry name" value="Bro-N"/>
    <property type="match status" value="1"/>
</dbReference>
<protein>
    <recommendedName>
        <fullName evidence="1">Bro-N domain-containing protein</fullName>
    </recommendedName>
</protein>
<dbReference type="InterPro" id="IPR003497">
    <property type="entry name" value="BRO_N_domain"/>
</dbReference>
<gene>
    <name evidence="2" type="ORF">KF707C_29540</name>
</gene>
<organism evidence="2 3">
    <name type="scientific">Metapseudomonas furukawaii</name>
    <name type="common">Pseudomonas furukawaii</name>
    <dbReference type="NCBI Taxonomy" id="1149133"/>
    <lineage>
        <taxon>Bacteria</taxon>
        <taxon>Pseudomonadati</taxon>
        <taxon>Pseudomonadota</taxon>
        <taxon>Gammaproteobacteria</taxon>
        <taxon>Pseudomonadales</taxon>
        <taxon>Pseudomonadaceae</taxon>
        <taxon>Metapseudomonas</taxon>
    </lineage>
</organism>
<dbReference type="Proteomes" id="UP000218554">
    <property type="component" value="Chromosome"/>
</dbReference>
<dbReference type="PROSITE" id="PS51750">
    <property type="entry name" value="BRO_N"/>
    <property type="match status" value="1"/>
</dbReference>
<reference evidence="2 3" key="2">
    <citation type="journal article" date="2017" name="Int. J. Syst. Evol. Microbiol.">
        <title>Pseudomonas furukawaii sp. nov., a polychlorinated biphenyl-degrading bacterium isolated from biphenyl-contaminated soil in Japan.</title>
        <authorList>
            <person name="Kimura N."/>
            <person name="Watanabe T."/>
            <person name="Suenaga H."/>
            <person name="Fujihara H."/>
            <person name="Futagami T."/>
            <person name="Goto M."/>
            <person name="Hanada S."/>
            <person name="Hirose J."/>
        </authorList>
    </citation>
    <scope>NUCLEOTIDE SEQUENCE [LARGE SCALE GENOMIC DNA]</scope>
    <source>
        <strain evidence="3">DSM 10086 / NBRC 110670 / KF707</strain>
    </source>
</reference>
<evidence type="ECO:0000259" key="1">
    <source>
        <dbReference type="PROSITE" id="PS51750"/>
    </source>
</evidence>
<name>A0AAD1C0Q6_METFU</name>
<sequence length="156" mass="18288">MQLAHTPILFYHHDQPLRAVMIDHQPWFIATDLCRLIGARYPHRLLKALEPFEKRSLLLECPEVPAVEVDAISDAGAYKALLRFDTPENREVARWMSEVLVPTLHDYHRDPDAEPRRSFLLWADQRIGVVKWQREVWVAWRDLPVFMEEGAEVRPG</sequence>